<evidence type="ECO:0000313" key="3">
    <source>
        <dbReference type="Proteomes" id="UP001209540"/>
    </source>
</evidence>
<sequence>MGLTGRASLGVNQRLILMAGVGSFWGFSIGSFIGGRHAGLQYLAENAHRLPTTVQGWYFYHKTKNYRMALGGIKRGARYAVRTGGLCLMYGAIEAGLDHVRGEPDVLNSVTAGTVSGALFSAFTKLSRGSVRYSLMFGAAFGLVTGGLSDIHRYISGNPPSYMTWIRSRMNHDDDKE</sequence>
<keyword evidence="3" id="KW-1185">Reference proteome</keyword>
<keyword evidence="1" id="KW-0472">Membrane</keyword>
<keyword evidence="1" id="KW-1133">Transmembrane helix</keyword>
<gene>
    <name evidence="2" type="ORF">BDA99DRAFT_433207</name>
</gene>
<organism evidence="2 3">
    <name type="scientific">Phascolomyces articulosus</name>
    <dbReference type="NCBI Taxonomy" id="60185"/>
    <lineage>
        <taxon>Eukaryota</taxon>
        <taxon>Fungi</taxon>
        <taxon>Fungi incertae sedis</taxon>
        <taxon>Mucoromycota</taxon>
        <taxon>Mucoromycotina</taxon>
        <taxon>Mucoromycetes</taxon>
        <taxon>Mucorales</taxon>
        <taxon>Lichtheimiaceae</taxon>
        <taxon>Phascolomyces</taxon>
    </lineage>
</organism>
<feature type="transmembrane region" description="Helical" evidence="1">
    <location>
        <begin position="135"/>
        <end position="155"/>
    </location>
</feature>
<protein>
    <submittedName>
        <fullName evidence="2">Uncharacterized protein</fullName>
    </submittedName>
</protein>
<evidence type="ECO:0000313" key="2">
    <source>
        <dbReference type="EMBL" id="KAI9271790.1"/>
    </source>
</evidence>
<dbReference type="PANTHER" id="PTHR37852:SF1">
    <property type="entry name" value="HIG1 DOMAIN-CONTAINING PROTEIN"/>
    <property type="match status" value="1"/>
</dbReference>
<proteinExistence type="predicted"/>
<keyword evidence="1" id="KW-0812">Transmembrane</keyword>
<dbReference type="Pfam" id="PF02466">
    <property type="entry name" value="Tim17"/>
    <property type="match status" value="1"/>
</dbReference>
<reference evidence="2" key="1">
    <citation type="journal article" date="2022" name="IScience">
        <title>Evolution of zygomycete secretomes and the origins of terrestrial fungal ecologies.</title>
        <authorList>
            <person name="Chang Y."/>
            <person name="Wang Y."/>
            <person name="Mondo S."/>
            <person name="Ahrendt S."/>
            <person name="Andreopoulos W."/>
            <person name="Barry K."/>
            <person name="Beard J."/>
            <person name="Benny G.L."/>
            <person name="Blankenship S."/>
            <person name="Bonito G."/>
            <person name="Cuomo C."/>
            <person name="Desiro A."/>
            <person name="Gervers K.A."/>
            <person name="Hundley H."/>
            <person name="Kuo A."/>
            <person name="LaButti K."/>
            <person name="Lang B.F."/>
            <person name="Lipzen A."/>
            <person name="O'Donnell K."/>
            <person name="Pangilinan J."/>
            <person name="Reynolds N."/>
            <person name="Sandor L."/>
            <person name="Smith M.E."/>
            <person name="Tsang A."/>
            <person name="Grigoriev I.V."/>
            <person name="Stajich J.E."/>
            <person name="Spatafora J.W."/>
        </authorList>
    </citation>
    <scope>NUCLEOTIDE SEQUENCE</scope>
    <source>
        <strain evidence="2">RSA 2281</strain>
    </source>
</reference>
<name>A0AAD5KHD0_9FUNG</name>
<evidence type="ECO:0000256" key="1">
    <source>
        <dbReference type="SAM" id="Phobius"/>
    </source>
</evidence>
<dbReference type="AlphaFoldDB" id="A0AAD5KHD0"/>
<accession>A0AAD5KHD0</accession>
<comment type="caution">
    <text evidence="2">The sequence shown here is derived from an EMBL/GenBank/DDBJ whole genome shotgun (WGS) entry which is preliminary data.</text>
</comment>
<dbReference type="Proteomes" id="UP001209540">
    <property type="component" value="Unassembled WGS sequence"/>
</dbReference>
<reference evidence="2" key="2">
    <citation type="submission" date="2023-02" db="EMBL/GenBank/DDBJ databases">
        <authorList>
            <consortium name="DOE Joint Genome Institute"/>
            <person name="Mondo S.J."/>
            <person name="Chang Y."/>
            <person name="Wang Y."/>
            <person name="Ahrendt S."/>
            <person name="Andreopoulos W."/>
            <person name="Barry K."/>
            <person name="Beard J."/>
            <person name="Benny G.L."/>
            <person name="Blankenship S."/>
            <person name="Bonito G."/>
            <person name="Cuomo C."/>
            <person name="Desiro A."/>
            <person name="Gervers K.A."/>
            <person name="Hundley H."/>
            <person name="Kuo A."/>
            <person name="LaButti K."/>
            <person name="Lang B.F."/>
            <person name="Lipzen A."/>
            <person name="O'Donnell K."/>
            <person name="Pangilinan J."/>
            <person name="Reynolds N."/>
            <person name="Sandor L."/>
            <person name="Smith M.W."/>
            <person name="Tsang A."/>
            <person name="Grigoriev I.V."/>
            <person name="Stajich J.E."/>
            <person name="Spatafora J.W."/>
        </authorList>
    </citation>
    <scope>NUCLEOTIDE SEQUENCE</scope>
    <source>
        <strain evidence="2">RSA 2281</strain>
    </source>
</reference>
<dbReference type="EMBL" id="JAIXMP010000006">
    <property type="protein sequence ID" value="KAI9271790.1"/>
    <property type="molecule type" value="Genomic_DNA"/>
</dbReference>
<feature type="transmembrane region" description="Helical" evidence="1">
    <location>
        <begin position="15"/>
        <end position="33"/>
    </location>
</feature>
<dbReference type="PANTHER" id="PTHR37852">
    <property type="entry name" value="YALI0B21208P"/>
    <property type="match status" value="1"/>
</dbReference>